<dbReference type="PANTHER" id="PTHR30098:SF2">
    <property type="entry name" value="LEUCYL_PHENYLALANYL-TRNA--PROTEIN TRANSFERASE"/>
    <property type="match status" value="1"/>
</dbReference>
<evidence type="ECO:0000256" key="7">
    <source>
        <dbReference type="ARBA" id="ARBA00051538"/>
    </source>
</evidence>
<dbReference type="PANTHER" id="PTHR30098">
    <property type="entry name" value="LEUCYL/PHENYLALANYL-TRNA--PROTEIN TRANSFERASE"/>
    <property type="match status" value="1"/>
</dbReference>
<comment type="subcellular location">
    <subcellularLocation>
        <location evidence="1 15">Cytoplasm</location>
    </subcellularLocation>
</comment>
<gene>
    <name evidence="15" type="primary">aat</name>
    <name evidence="16" type="ORF">G8770_07015</name>
</gene>
<evidence type="ECO:0000256" key="6">
    <source>
        <dbReference type="ARBA" id="ARBA00050652"/>
    </source>
</evidence>
<dbReference type="RefSeq" id="WP_167183928.1">
    <property type="nucleotide sequence ID" value="NZ_JAAONZ010000004.1"/>
</dbReference>
<dbReference type="FunFam" id="3.40.630.70:FF:000001">
    <property type="entry name" value="Leucyl/phenylalanyl-tRNA--protein transferase"/>
    <property type="match status" value="1"/>
</dbReference>
<dbReference type="InterPro" id="IPR042221">
    <property type="entry name" value="Leu/Phe-tRNA_Trfase_N"/>
</dbReference>
<evidence type="ECO:0000256" key="12">
    <source>
        <dbReference type="ARBA" id="ARBA00077136"/>
    </source>
</evidence>
<dbReference type="InterPro" id="IPR042203">
    <property type="entry name" value="Leu/Phe-tRNA_Trfase_C"/>
</dbReference>
<comment type="catalytic activity">
    <reaction evidence="7 15">
        <text>N-terminal L-lysyl-[protein] + L-leucyl-tRNA(Leu) = N-terminal L-leucyl-L-lysyl-[protein] + tRNA(Leu) + H(+)</text>
        <dbReference type="Rhea" id="RHEA:12340"/>
        <dbReference type="Rhea" id="RHEA-COMP:9613"/>
        <dbReference type="Rhea" id="RHEA-COMP:9622"/>
        <dbReference type="Rhea" id="RHEA-COMP:12670"/>
        <dbReference type="Rhea" id="RHEA-COMP:12671"/>
        <dbReference type="ChEBI" id="CHEBI:15378"/>
        <dbReference type="ChEBI" id="CHEBI:65249"/>
        <dbReference type="ChEBI" id="CHEBI:78442"/>
        <dbReference type="ChEBI" id="CHEBI:78494"/>
        <dbReference type="ChEBI" id="CHEBI:133043"/>
        <dbReference type="EC" id="2.3.2.6"/>
    </reaction>
</comment>
<sequence length="251" mass="27889">MSHLPWLSSSTIDFPPTSHALKDPNGLLAAGGDLSPERLITAYQRGIFPWYDETQPILWWSPSPRLILIPAELHVSKSMAKLLRKSAFRVTTDTAFAQVVNACAQPREQQDGTWITEDIVNAYCQLHQLGYAHSVEVWEGQTLVGGLYGVALGKVFFGESMFSRTSNASKYGFITLIKALEKLDFRLIDCQVHTGHLASLGAKEIDRETFENYLLHYISNHTSDNISSICDNVSNTALRAQWPTALGTSFA</sequence>
<keyword evidence="2 15" id="KW-0963">Cytoplasm</keyword>
<dbReference type="AlphaFoldDB" id="A0A9E5JUT6"/>
<dbReference type="EC" id="2.3.2.6" evidence="10 15"/>
<evidence type="ECO:0000313" key="16">
    <source>
        <dbReference type="EMBL" id="NHO65290.1"/>
    </source>
</evidence>
<dbReference type="NCBIfam" id="TIGR00667">
    <property type="entry name" value="aat"/>
    <property type="match status" value="1"/>
</dbReference>
<dbReference type="GO" id="GO:0008914">
    <property type="term" value="F:leucyl-tRNA--protein transferase activity"/>
    <property type="evidence" value="ECO:0007669"/>
    <property type="project" value="UniProtKB-UniRule"/>
</dbReference>
<reference evidence="16" key="1">
    <citation type="submission" date="2020-03" db="EMBL/GenBank/DDBJ databases">
        <authorList>
            <person name="Guo F."/>
        </authorList>
    </citation>
    <scope>NUCLEOTIDE SEQUENCE</scope>
    <source>
        <strain evidence="16">JCM 30134</strain>
    </source>
</reference>
<keyword evidence="3 15" id="KW-0808">Transferase</keyword>
<evidence type="ECO:0000256" key="11">
    <source>
        <dbReference type="ARBA" id="ARBA00074372"/>
    </source>
</evidence>
<keyword evidence="4 15" id="KW-0012">Acyltransferase</keyword>
<evidence type="ECO:0000256" key="8">
    <source>
        <dbReference type="ARBA" id="ARBA00054043"/>
    </source>
</evidence>
<comment type="catalytic activity">
    <reaction evidence="5 15">
        <text>L-phenylalanyl-tRNA(Phe) + an N-terminal L-alpha-aminoacyl-[protein] = an N-terminal L-phenylalanyl-L-alpha-aminoacyl-[protein] + tRNA(Phe)</text>
        <dbReference type="Rhea" id="RHEA:43632"/>
        <dbReference type="Rhea" id="RHEA-COMP:9668"/>
        <dbReference type="Rhea" id="RHEA-COMP:9699"/>
        <dbReference type="Rhea" id="RHEA-COMP:10636"/>
        <dbReference type="Rhea" id="RHEA-COMP:10637"/>
        <dbReference type="ChEBI" id="CHEBI:78442"/>
        <dbReference type="ChEBI" id="CHEBI:78531"/>
        <dbReference type="ChEBI" id="CHEBI:78597"/>
        <dbReference type="ChEBI" id="CHEBI:83561"/>
        <dbReference type="EC" id="2.3.2.6"/>
    </reaction>
</comment>
<evidence type="ECO:0000256" key="3">
    <source>
        <dbReference type="ARBA" id="ARBA00022679"/>
    </source>
</evidence>
<dbReference type="Gene3D" id="3.30.70.3550">
    <property type="entry name" value="Leucyl/phenylalanyl-tRNA-protein transferase, N-terminal domain"/>
    <property type="match status" value="1"/>
</dbReference>
<dbReference type="HAMAP" id="MF_00688">
    <property type="entry name" value="Leu_Phe_trans"/>
    <property type="match status" value="1"/>
</dbReference>
<dbReference type="EMBL" id="JAAONZ010000004">
    <property type="protein sequence ID" value="NHO65290.1"/>
    <property type="molecule type" value="Genomic_DNA"/>
</dbReference>
<evidence type="ECO:0000256" key="10">
    <source>
        <dbReference type="ARBA" id="ARBA00066767"/>
    </source>
</evidence>
<dbReference type="GO" id="GO:0030163">
    <property type="term" value="P:protein catabolic process"/>
    <property type="evidence" value="ECO:0007669"/>
    <property type="project" value="UniProtKB-UniRule"/>
</dbReference>
<dbReference type="Proteomes" id="UP000787472">
    <property type="component" value="Unassembled WGS sequence"/>
</dbReference>
<evidence type="ECO:0000256" key="1">
    <source>
        <dbReference type="ARBA" id="ARBA00004496"/>
    </source>
</evidence>
<dbReference type="FunFam" id="3.30.70.3550:FF:000001">
    <property type="entry name" value="Leucyl/phenylalanyl-tRNA--protein transferase"/>
    <property type="match status" value="1"/>
</dbReference>
<evidence type="ECO:0000256" key="15">
    <source>
        <dbReference type="HAMAP-Rule" id="MF_00688"/>
    </source>
</evidence>
<evidence type="ECO:0000256" key="4">
    <source>
        <dbReference type="ARBA" id="ARBA00023315"/>
    </source>
</evidence>
<comment type="function">
    <text evidence="8 15">Functions in the N-end rule pathway of protein degradation where it conjugates Leu, Phe and, less efficiently, Met from aminoacyl-tRNAs to the N-termini of proteins containing an N-terminal arginine or lysine.</text>
</comment>
<dbReference type="SUPFAM" id="SSF55729">
    <property type="entry name" value="Acyl-CoA N-acyltransferases (Nat)"/>
    <property type="match status" value="1"/>
</dbReference>
<name>A0A9E5JUT6_9GAMM</name>
<evidence type="ECO:0000256" key="5">
    <source>
        <dbReference type="ARBA" id="ARBA00050607"/>
    </source>
</evidence>
<dbReference type="InterPro" id="IPR004616">
    <property type="entry name" value="Leu/Phe-tRNA_Trfase"/>
</dbReference>
<keyword evidence="17" id="KW-1185">Reference proteome</keyword>
<dbReference type="GO" id="GO:0005737">
    <property type="term" value="C:cytoplasm"/>
    <property type="evidence" value="ECO:0007669"/>
    <property type="project" value="UniProtKB-SubCell"/>
</dbReference>
<protein>
    <recommendedName>
        <fullName evidence="11 15">Leucyl/phenylalanyl-tRNA--protein transferase</fullName>
        <ecNumber evidence="10 15">2.3.2.6</ecNumber>
    </recommendedName>
    <alternativeName>
        <fullName evidence="12 15">L/F-transferase</fullName>
    </alternativeName>
    <alternativeName>
        <fullName evidence="13 15">Leucyltransferase</fullName>
    </alternativeName>
    <alternativeName>
        <fullName evidence="14 15">Phenyalanyltransferase</fullName>
    </alternativeName>
</protein>
<evidence type="ECO:0000256" key="9">
    <source>
        <dbReference type="ARBA" id="ARBA00061535"/>
    </source>
</evidence>
<dbReference type="Pfam" id="PF03588">
    <property type="entry name" value="Leu_Phe_trans"/>
    <property type="match status" value="1"/>
</dbReference>
<evidence type="ECO:0000313" key="17">
    <source>
        <dbReference type="Proteomes" id="UP000787472"/>
    </source>
</evidence>
<proteinExistence type="inferred from homology"/>
<comment type="caution">
    <text evidence="16">The sequence shown here is derived from an EMBL/GenBank/DDBJ whole genome shotgun (WGS) entry which is preliminary data.</text>
</comment>
<comment type="similarity">
    <text evidence="9 15">Belongs to the L/F-transferase family.</text>
</comment>
<evidence type="ECO:0000256" key="14">
    <source>
        <dbReference type="ARBA" id="ARBA00083640"/>
    </source>
</evidence>
<evidence type="ECO:0000256" key="2">
    <source>
        <dbReference type="ARBA" id="ARBA00022490"/>
    </source>
</evidence>
<organism evidence="16 17">
    <name type="scientific">Pseudomaricurvus hydrocarbonicus</name>
    <dbReference type="NCBI Taxonomy" id="1470433"/>
    <lineage>
        <taxon>Bacteria</taxon>
        <taxon>Pseudomonadati</taxon>
        <taxon>Pseudomonadota</taxon>
        <taxon>Gammaproteobacteria</taxon>
        <taxon>Cellvibrionales</taxon>
        <taxon>Cellvibrionaceae</taxon>
        <taxon>Pseudomaricurvus</taxon>
    </lineage>
</organism>
<comment type="catalytic activity">
    <reaction evidence="6 15">
        <text>N-terminal L-arginyl-[protein] + L-leucyl-tRNA(Leu) = N-terminal L-leucyl-L-arginyl-[protein] + tRNA(Leu) + H(+)</text>
        <dbReference type="Rhea" id="RHEA:50416"/>
        <dbReference type="Rhea" id="RHEA-COMP:9613"/>
        <dbReference type="Rhea" id="RHEA-COMP:9622"/>
        <dbReference type="Rhea" id="RHEA-COMP:12672"/>
        <dbReference type="Rhea" id="RHEA-COMP:12673"/>
        <dbReference type="ChEBI" id="CHEBI:15378"/>
        <dbReference type="ChEBI" id="CHEBI:64719"/>
        <dbReference type="ChEBI" id="CHEBI:78442"/>
        <dbReference type="ChEBI" id="CHEBI:78494"/>
        <dbReference type="ChEBI" id="CHEBI:133044"/>
        <dbReference type="EC" id="2.3.2.6"/>
    </reaction>
</comment>
<evidence type="ECO:0000256" key="13">
    <source>
        <dbReference type="ARBA" id="ARBA00077165"/>
    </source>
</evidence>
<accession>A0A9E5JUT6</accession>
<dbReference type="Gene3D" id="3.40.630.70">
    <property type="entry name" value="Leucyl/phenylalanyl-tRNA-protein transferase, C-terminal domain"/>
    <property type="match status" value="1"/>
</dbReference>
<dbReference type="InterPro" id="IPR016181">
    <property type="entry name" value="Acyl_CoA_acyltransferase"/>
</dbReference>